<dbReference type="AlphaFoldDB" id="Q0WLU5"/>
<sequence>MIHRYSEYMEEPVLINRESNHQQSDSLKNQSFSILHEVRDIKVCSFHTQDQSNSRVKHNLVL</sequence>
<dbReference type="EMBL" id="AK230093">
    <property type="protein sequence ID" value="BAF01912.1"/>
    <property type="molecule type" value="mRNA"/>
</dbReference>
<evidence type="ECO:0000313" key="1">
    <source>
        <dbReference type="EMBL" id="BAF01912.1"/>
    </source>
</evidence>
<accession>Q0WLU5</accession>
<proteinExistence type="evidence at transcript level"/>
<reference evidence="1" key="1">
    <citation type="submission" date="2006-07" db="EMBL/GenBank/DDBJ databases">
        <title>Large-scale analysis of RIKEN Arabidopsis full-length (RAFL) cDNAs.</title>
        <authorList>
            <person name="Totoki Y."/>
            <person name="Seki M."/>
            <person name="Ishida J."/>
            <person name="Nakajima M."/>
            <person name="Enju A."/>
            <person name="Morosawa T."/>
            <person name="Kamiya A."/>
            <person name="Narusaka M."/>
            <person name="Shin-i T."/>
            <person name="Nakagawa M."/>
            <person name="Sakamoto N."/>
            <person name="Oishi K."/>
            <person name="Kohara Y."/>
            <person name="Kobayashi M."/>
            <person name="Toyoda A."/>
            <person name="Sakaki Y."/>
            <person name="Sakurai T."/>
            <person name="Iida K."/>
            <person name="Akiyama K."/>
            <person name="Satou M."/>
            <person name="Toyoda T."/>
            <person name="Konagaya A."/>
            <person name="Carninci P."/>
            <person name="Kawai J."/>
            <person name="Hayashizaki Y."/>
            <person name="Shinozaki K."/>
        </authorList>
    </citation>
    <scope>NUCLEOTIDE SEQUENCE</scope>
</reference>
<protein>
    <submittedName>
        <fullName evidence="1">Uncharacterized protein</fullName>
    </submittedName>
</protein>
<organism evidence="1">
    <name type="scientific">Arabidopsis thaliana</name>
    <name type="common">Mouse-ear cress</name>
    <dbReference type="NCBI Taxonomy" id="3702"/>
    <lineage>
        <taxon>Eukaryota</taxon>
        <taxon>Viridiplantae</taxon>
        <taxon>Streptophyta</taxon>
        <taxon>Embryophyta</taxon>
        <taxon>Tracheophyta</taxon>
        <taxon>Spermatophyta</taxon>
        <taxon>Magnoliopsida</taxon>
        <taxon>eudicotyledons</taxon>
        <taxon>Gunneridae</taxon>
        <taxon>Pentapetalae</taxon>
        <taxon>rosids</taxon>
        <taxon>malvids</taxon>
        <taxon>Brassicales</taxon>
        <taxon>Brassicaceae</taxon>
        <taxon>Camelineae</taxon>
        <taxon>Arabidopsis</taxon>
    </lineage>
</organism>
<name>Q0WLU5_ARATH</name>